<evidence type="ECO:0000256" key="1">
    <source>
        <dbReference type="ARBA" id="ARBA00022723"/>
    </source>
</evidence>
<dbReference type="EMBL" id="JAIFRP010004521">
    <property type="protein sequence ID" value="KAK2574936.1"/>
    <property type="molecule type" value="Genomic_DNA"/>
</dbReference>
<protein>
    <recommendedName>
        <fullName evidence="5">MYND-type domain-containing protein</fullName>
    </recommendedName>
</protein>
<evidence type="ECO:0000256" key="4">
    <source>
        <dbReference type="PROSITE-ProRule" id="PRU00134"/>
    </source>
</evidence>
<dbReference type="InterPro" id="IPR001214">
    <property type="entry name" value="SET_dom"/>
</dbReference>
<dbReference type="CDD" id="cd20071">
    <property type="entry name" value="SET_SMYD"/>
    <property type="match status" value="1"/>
</dbReference>
<dbReference type="PANTHER" id="PTHR46455:SF2">
    <property type="entry name" value="AT24727P"/>
    <property type="match status" value="1"/>
</dbReference>
<dbReference type="Pfam" id="PF00856">
    <property type="entry name" value="SET"/>
    <property type="match status" value="1"/>
</dbReference>
<name>A0AAD9VHM9_9HYME</name>
<evidence type="ECO:0000256" key="2">
    <source>
        <dbReference type="ARBA" id="ARBA00022771"/>
    </source>
</evidence>
<reference evidence="6" key="2">
    <citation type="journal article" date="2023" name="Commun. Biol.">
        <title>Intrasexual cuticular hydrocarbon dimorphism in a wasp sheds light on hydrocarbon biosynthesis genes in Hymenoptera.</title>
        <authorList>
            <person name="Moris V.C."/>
            <person name="Podsiadlowski L."/>
            <person name="Martin S."/>
            <person name="Oeyen J.P."/>
            <person name="Donath A."/>
            <person name="Petersen M."/>
            <person name="Wilbrandt J."/>
            <person name="Misof B."/>
            <person name="Liedtke D."/>
            <person name="Thamm M."/>
            <person name="Scheiner R."/>
            <person name="Schmitt T."/>
            <person name="Niehuis O."/>
        </authorList>
    </citation>
    <scope>NUCLEOTIDE SEQUENCE</scope>
    <source>
        <strain evidence="6">GBR_01_08_01A</strain>
    </source>
</reference>
<feature type="domain" description="MYND-type" evidence="5">
    <location>
        <begin position="11"/>
        <end position="47"/>
    </location>
</feature>
<keyword evidence="2 4" id="KW-0863">Zinc-finger</keyword>
<dbReference type="PROSITE" id="PS01360">
    <property type="entry name" value="ZF_MYND_1"/>
    <property type="match status" value="1"/>
</dbReference>
<sequence>MEASLEETGECPICGKHATLKCSGCRRSFYCSKEHQKEDWPRHKLICHAWEIEENEELGRYLVAKRDLTAGDLIISEVPLVWGAAPHASSRVCVGCGKRCENADTRCSKCFWPCCSFNCNGLLDKDSHGLECALLAKTRIFPRCDLILVVRMLILWKTKSKRWKLLEKLKSHEESRGPETGREAYEEVRNVMNHFGPLLSIDPSCAKILPKICGLIDVNALETMPPEGSAAIYQTACLLEHHCIANTRHFFSLDDKGRPRITVVAVTSVKKGEHLSTMYTHALWSTRVRRQHLLATKYFSCSCERCADPTELGSHLSTLRCPCDGGFVLPKNPLDFETEWSCESCQGTLKASEVEQLTDRLEEEVEEAMRTAERTVLSDLLSRIRALLNPSHQLCISLGHSLIQLLPSDDPQKFELCKLIMNTISAVDPYGARLALYTAITLHELADCPGEDKKAHLSKAVTLLASEPSNSPGEKLLRLIKSELEFL</sequence>
<proteinExistence type="predicted"/>
<accession>A0AAD9VHM9</accession>
<dbReference type="Gene3D" id="1.10.220.160">
    <property type="match status" value="1"/>
</dbReference>
<dbReference type="Gene3D" id="2.170.270.10">
    <property type="entry name" value="SET domain"/>
    <property type="match status" value="1"/>
</dbReference>
<dbReference type="InterPro" id="IPR053010">
    <property type="entry name" value="SET_SmydA-8"/>
</dbReference>
<organism evidence="6 7">
    <name type="scientific">Odynerus spinipes</name>
    <dbReference type="NCBI Taxonomy" id="1348599"/>
    <lineage>
        <taxon>Eukaryota</taxon>
        <taxon>Metazoa</taxon>
        <taxon>Ecdysozoa</taxon>
        <taxon>Arthropoda</taxon>
        <taxon>Hexapoda</taxon>
        <taxon>Insecta</taxon>
        <taxon>Pterygota</taxon>
        <taxon>Neoptera</taxon>
        <taxon>Endopterygota</taxon>
        <taxon>Hymenoptera</taxon>
        <taxon>Apocrita</taxon>
        <taxon>Aculeata</taxon>
        <taxon>Vespoidea</taxon>
        <taxon>Vespidae</taxon>
        <taxon>Eumeninae</taxon>
        <taxon>Odynerus</taxon>
    </lineage>
</organism>
<comment type="caution">
    <text evidence="6">The sequence shown here is derived from an EMBL/GenBank/DDBJ whole genome shotgun (WGS) entry which is preliminary data.</text>
</comment>
<dbReference type="Pfam" id="PF01753">
    <property type="entry name" value="zf-MYND"/>
    <property type="match status" value="1"/>
</dbReference>
<evidence type="ECO:0000259" key="5">
    <source>
        <dbReference type="PROSITE" id="PS50865"/>
    </source>
</evidence>
<evidence type="ECO:0000256" key="3">
    <source>
        <dbReference type="ARBA" id="ARBA00022833"/>
    </source>
</evidence>
<dbReference type="SUPFAM" id="SSF82199">
    <property type="entry name" value="SET domain"/>
    <property type="match status" value="1"/>
</dbReference>
<dbReference type="InterPro" id="IPR002893">
    <property type="entry name" value="Znf_MYND"/>
</dbReference>
<evidence type="ECO:0000313" key="7">
    <source>
        <dbReference type="Proteomes" id="UP001258017"/>
    </source>
</evidence>
<evidence type="ECO:0000313" key="6">
    <source>
        <dbReference type="EMBL" id="KAK2574936.1"/>
    </source>
</evidence>
<dbReference type="Gene3D" id="6.10.140.2220">
    <property type="match status" value="2"/>
</dbReference>
<dbReference type="Proteomes" id="UP001258017">
    <property type="component" value="Unassembled WGS sequence"/>
</dbReference>
<keyword evidence="3" id="KW-0862">Zinc</keyword>
<dbReference type="AlphaFoldDB" id="A0AAD9VHM9"/>
<gene>
    <name evidence="6" type="ORF">KPH14_008703</name>
</gene>
<keyword evidence="1" id="KW-0479">Metal-binding</keyword>
<dbReference type="PROSITE" id="PS50865">
    <property type="entry name" value="ZF_MYND_2"/>
    <property type="match status" value="1"/>
</dbReference>
<dbReference type="PANTHER" id="PTHR46455">
    <property type="entry name" value="SET AND MYND DOMAIN CONTAINING, ARTHROPOD-SPECIFIC, MEMBER 4, ISOFORM A"/>
    <property type="match status" value="1"/>
</dbReference>
<dbReference type="SUPFAM" id="SSF144232">
    <property type="entry name" value="HIT/MYND zinc finger-like"/>
    <property type="match status" value="1"/>
</dbReference>
<dbReference type="GO" id="GO:0008270">
    <property type="term" value="F:zinc ion binding"/>
    <property type="evidence" value="ECO:0007669"/>
    <property type="project" value="UniProtKB-KW"/>
</dbReference>
<dbReference type="InterPro" id="IPR046341">
    <property type="entry name" value="SET_dom_sf"/>
</dbReference>
<keyword evidence="7" id="KW-1185">Reference proteome</keyword>
<reference evidence="6" key="1">
    <citation type="submission" date="2021-08" db="EMBL/GenBank/DDBJ databases">
        <authorList>
            <person name="Misof B."/>
            <person name="Oliver O."/>
            <person name="Podsiadlowski L."/>
            <person name="Donath A."/>
            <person name="Peters R."/>
            <person name="Mayer C."/>
            <person name="Rust J."/>
            <person name="Gunkel S."/>
            <person name="Lesny P."/>
            <person name="Martin S."/>
            <person name="Oeyen J.P."/>
            <person name="Petersen M."/>
            <person name="Panagiotis P."/>
            <person name="Wilbrandt J."/>
            <person name="Tanja T."/>
        </authorList>
    </citation>
    <scope>NUCLEOTIDE SEQUENCE</scope>
    <source>
        <strain evidence="6">GBR_01_08_01A</strain>
        <tissue evidence="6">Thorax + abdomen</tissue>
    </source>
</reference>